<comment type="caution">
    <text evidence="8">The sequence shown here is derived from an EMBL/GenBank/DDBJ whole genome shotgun (WGS) entry which is preliminary data.</text>
</comment>
<dbReference type="InterPro" id="IPR037185">
    <property type="entry name" value="EmrE-like"/>
</dbReference>
<feature type="transmembrane region" description="Helical" evidence="6">
    <location>
        <begin position="37"/>
        <end position="57"/>
    </location>
</feature>
<reference evidence="8" key="2">
    <citation type="submission" date="2020-09" db="EMBL/GenBank/DDBJ databases">
        <authorList>
            <person name="Sun Q."/>
            <person name="Sedlacek I."/>
        </authorList>
    </citation>
    <scope>NUCLEOTIDE SEQUENCE</scope>
    <source>
        <strain evidence="8">CCM 7905</strain>
    </source>
</reference>
<dbReference type="PANTHER" id="PTHR32322">
    <property type="entry name" value="INNER MEMBRANE TRANSPORTER"/>
    <property type="match status" value="1"/>
</dbReference>
<proteinExistence type="inferred from homology"/>
<feature type="transmembrane region" description="Helical" evidence="6">
    <location>
        <begin position="153"/>
        <end position="170"/>
    </location>
</feature>
<dbReference type="SUPFAM" id="SSF103481">
    <property type="entry name" value="Multidrug resistance efflux transporter EmrE"/>
    <property type="match status" value="2"/>
</dbReference>
<evidence type="ECO:0000256" key="3">
    <source>
        <dbReference type="ARBA" id="ARBA00022692"/>
    </source>
</evidence>
<dbReference type="Proteomes" id="UP000654257">
    <property type="component" value="Unassembled WGS sequence"/>
</dbReference>
<feature type="transmembrane region" description="Helical" evidence="6">
    <location>
        <begin position="94"/>
        <end position="116"/>
    </location>
</feature>
<accession>A0A917G0W8</accession>
<organism evidence="8 9">
    <name type="scientific">Rhodococcoides trifolii</name>
    <dbReference type="NCBI Taxonomy" id="908250"/>
    <lineage>
        <taxon>Bacteria</taxon>
        <taxon>Bacillati</taxon>
        <taxon>Actinomycetota</taxon>
        <taxon>Actinomycetes</taxon>
        <taxon>Mycobacteriales</taxon>
        <taxon>Nocardiaceae</taxon>
        <taxon>Rhodococcoides</taxon>
    </lineage>
</organism>
<feature type="transmembrane region" description="Helical" evidence="6">
    <location>
        <begin position="69"/>
        <end position="88"/>
    </location>
</feature>
<evidence type="ECO:0000259" key="7">
    <source>
        <dbReference type="Pfam" id="PF00892"/>
    </source>
</evidence>
<keyword evidence="5 6" id="KW-0472">Membrane</keyword>
<gene>
    <name evidence="8" type="ORF">GCM10007304_34150</name>
</gene>
<evidence type="ECO:0000256" key="4">
    <source>
        <dbReference type="ARBA" id="ARBA00022989"/>
    </source>
</evidence>
<evidence type="ECO:0000256" key="5">
    <source>
        <dbReference type="ARBA" id="ARBA00023136"/>
    </source>
</evidence>
<dbReference type="InterPro" id="IPR000620">
    <property type="entry name" value="EamA_dom"/>
</dbReference>
<dbReference type="AlphaFoldDB" id="A0A917G0W8"/>
<keyword evidence="4 6" id="KW-1133">Transmembrane helix</keyword>
<feature type="domain" description="EamA" evidence="7">
    <location>
        <begin position="152"/>
        <end position="294"/>
    </location>
</feature>
<evidence type="ECO:0000313" key="8">
    <source>
        <dbReference type="EMBL" id="GGG17157.1"/>
    </source>
</evidence>
<keyword evidence="9" id="KW-1185">Reference proteome</keyword>
<evidence type="ECO:0000256" key="2">
    <source>
        <dbReference type="ARBA" id="ARBA00007362"/>
    </source>
</evidence>
<dbReference type="PANTHER" id="PTHR32322:SF2">
    <property type="entry name" value="EAMA DOMAIN-CONTAINING PROTEIN"/>
    <property type="match status" value="1"/>
</dbReference>
<feature type="domain" description="EamA" evidence="7">
    <location>
        <begin position="6"/>
        <end position="141"/>
    </location>
</feature>
<dbReference type="EMBL" id="BMCU01000003">
    <property type="protein sequence ID" value="GGG17157.1"/>
    <property type="molecule type" value="Genomic_DNA"/>
</dbReference>
<feature type="transmembrane region" description="Helical" evidence="6">
    <location>
        <begin position="276"/>
        <end position="294"/>
    </location>
</feature>
<comment type="subcellular location">
    <subcellularLocation>
        <location evidence="1">Membrane</location>
        <topology evidence="1">Multi-pass membrane protein</topology>
    </subcellularLocation>
</comment>
<feature type="transmembrane region" description="Helical" evidence="6">
    <location>
        <begin position="247"/>
        <end position="270"/>
    </location>
</feature>
<dbReference type="InterPro" id="IPR050638">
    <property type="entry name" value="AA-Vitamin_Transporters"/>
</dbReference>
<evidence type="ECO:0000256" key="1">
    <source>
        <dbReference type="ARBA" id="ARBA00004141"/>
    </source>
</evidence>
<dbReference type="Gene3D" id="1.10.3730.20">
    <property type="match status" value="1"/>
</dbReference>
<comment type="similarity">
    <text evidence="2">Belongs to the EamA transporter family.</text>
</comment>
<feature type="transmembrane region" description="Helical" evidence="6">
    <location>
        <begin position="220"/>
        <end position="240"/>
    </location>
</feature>
<protein>
    <submittedName>
        <fullName evidence="8">Membrane protein</fullName>
    </submittedName>
</protein>
<evidence type="ECO:0000313" key="9">
    <source>
        <dbReference type="Proteomes" id="UP000654257"/>
    </source>
</evidence>
<feature type="transmembrane region" description="Helical" evidence="6">
    <location>
        <begin position="123"/>
        <end position="141"/>
    </location>
</feature>
<sequence>MARQHTGLLFAALAAVAFGVSGPFAKALTESGWSPEAAVFVRVVGGAVVLVPFVLIARRHAFSVLKRRVGSVLFYGVAAVAGAQVAFFNAIQHLSVGVALLLEYLAPVLVIGWVWITSRRRPTTGTLIGAAIALAGAAIVLDVGNGAEFDLVGVLWGLLAALCLTVYFVVSASDGDPVDPFVLTAAGLSIGGITVGGLAALGVVSLRFSGDPVEVSGHEMSWLVPAVVLAVVSAALAYIFGIVGSRMLGAGTASVVALVEVVCAVVAAFLLLGESITMVQLCGGVAILGGVALVQRSSSADAPVPSDVVVATSH</sequence>
<feature type="transmembrane region" description="Helical" evidence="6">
    <location>
        <begin position="182"/>
        <end position="208"/>
    </location>
</feature>
<dbReference type="Pfam" id="PF00892">
    <property type="entry name" value="EamA"/>
    <property type="match status" value="2"/>
</dbReference>
<dbReference type="RefSeq" id="WP_188546006.1">
    <property type="nucleotide sequence ID" value="NZ_BMCU01000003.1"/>
</dbReference>
<keyword evidence="3 6" id="KW-0812">Transmembrane</keyword>
<name>A0A917G0W8_9NOCA</name>
<evidence type="ECO:0000256" key="6">
    <source>
        <dbReference type="SAM" id="Phobius"/>
    </source>
</evidence>
<dbReference type="GO" id="GO:0016020">
    <property type="term" value="C:membrane"/>
    <property type="evidence" value="ECO:0007669"/>
    <property type="project" value="UniProtKB-SubCell"/>
</dbReference>
<reference evidence="8" key="1">
    <citation type="journal article" date="2014" name="Int. J. Syst. Evol. Microbiol.">
        <title>Complete genome sequence of Corynebacterium casei LMG S-19264T (=DSM 44701T), isolated from a smear-ripened cheese.</title>
        <authorList>
            <consortium name="US DOE Joint Genome Institute (JGI-PGF)"/>
            <person name="Walter F."/>
            <person name="Albersmeier A."/>
            <person name="Kalinowski J."/>
            <person name="Ruckert C."/>
        </authorList>
    </citation>
    <scope>NUCLEOTIDE SEQUENCE</scope>
    <source>
        <strain evidence="8">CCM 7905</strain>
    </source>
</reference>